<organism evidence="5 6">
    <name type="scientific">Arctia plantaginis</name>
    <name type="common">Wood tiger moth</name>
    <name type="synonym">Phalaena plantaginis</name>
    <dbReference type="NCBI Taxonomy" id="874455"/>
    <lineage>
        <taxon>Eukaryota</taxon>
        <taxon>Metazoa</taxon>
        <taxon>Ecdysozoa</taxon>
        <taxon>Arthropoda</taxon>
        <taxon>Hexapoda</taxon>
        <taxon>Insecta</taxon>
        <taxon>Pterygota</taxon>
        <taxon>Neoptera</taxon>
        <taxon>Endopterygota</taxon>
        <taxon>Lepidoptera</taxon>
        <taxon>Glossata</taxon>
        <taxon>Ditrysia</taxon>
        <taxon>Noctuoidea</taxon>
        <taxon>Erebidae</taxon>
        <taxon>Arctiinae</taxon>
        <taxon>Arctia</taxon>
    </lineage>
</organism>
<keyword evidence="3" id="KW-0812">Transmembrane</keyword>
<keyword evidence="1" id="KW-1015">Disulfide bond</keyword>
<dbReference type="GO" id="GO:0033627">
    <property type="term" value="P:cell adhesion mediated by integrin"/>
    <property type="evidence" value="ECO:0007669"/>
    <property type="project" value="TreeGrafter"/>
</dbReference>
<feature type="chain" id="PRO_5035718684" description="Integrin beta" evidence="4">
    <location>
        <begin position="23"/>
        <end position="445"/>
    </location>
</feature>
<dbReference type="InterPro" id="IPR015812">
    <property type="entry name" value="Integrin_bsu"/>
</dbReference>
<keyword evidence="4" id="KW-0732">Signal</keyword>
<accession>A0A8S1ATQ1</accession>
<protein>
    <recommendedName>
        <fullName evidence="7">Integrin beta</fullName>
    </recommendedName>
</protein>
<dbReference type="PANTHER" id="PTHR10082">
    <property type="entry name" value="INTEGRIN BETA SUBUNIT"/>
    <property type="match status" value="1"/>
</dbReference>
<gene>
    <name evidence="5" type="ORF">APLA_LOCUS11617</name>
</gene>
<dbReference type="GO" id="GO:0009986">
    <property type="term" value="C:cell surface"/>
    <property type="evidence" value="ECO:0007669"/>
    <property type="project" value="TreeGrafter"/>
</dbReference>
<evidence type="ECO:0000256" key="3">
    <source>
        <dbReference type="SAM" id="Phobius"/>
    </source>
</evidence>
<dbReference type="GO" id="GO:0098609">
    <property type="term" value="P:cell-cell adhesion"/>
    <property type="evidence" value="ECO:0007669"/>
    <property type="project" value="TreeGrafter"/>
</dbReference>
<dbReference type="GO" id="GO:0007160">
    <property type="term" value="P:cell-matrix adhesion"/>
    <property type="evidence" value="ECO:0007669"/>
    <property type="project" value="TreeGrafter"/>
</dbReference>
<comment type="caution">
    <text evidence="5">The sequence shown here is derived from an EMBL/GenBank/DDBJ whole genome shotgun (WGS) entry which is preliminary data.</text>
</comment>
<dbReference type="GO" id="GO:0016477">
    <property type="term" value="P:cell migration"/>
    <property type="evidence" value="ECO:0007669"/>
    <property type="project" value="TreeGrafter"/>
</dbReference>
<dbReference type="EMBL" id="CADEBC010000532">
    <property type="protein sequence ID" value="CAB3248241.1"/>
    <property type="molecule type" value="Genomic_DNA"/>
</dbReference>
<sequence length="445" mass="49132">MRTMACVWFTVVVLIGVQKVFGNVCEEKETNSLNCDECIRCGGKWCTETGNVGCNREPEDSWCPYHQQSLFQIRQVGKPGDLITPIYSERSVLVEGTSTIKLTYQSKTRLEIKTEILNSTQSRHFRVQEDDSMIKCTDKSCTTSIEASPKYKFCSESGTNQEFVYVKVTIGNLSQPALIKYHVACACECSTDVGPPNFCSGHGNYSCGACKCEDGWKGERCNQEDCPERGDTIPSCKSSIDDLDCSGNGYCDHCNMCHCNMTLEGSQYFEQDLCSDLCMTVNECSDCTDCIYNSTISQCDIAAFPSYTNVNVLSKNESLLNETDSNNRKMWVKCSMVVKDCSINYRAKREEDGEVYVMVMESCNDNNTGAYTAAPTVSIVLGVLAAVAALVAVAGVMIYKHMNALPPVPLNGVGYTDIDAVDCVGQNPLYKPPTSNFNNPTYGKW</sequence>
<evidence type="ECO:0008006" key="7">
    <source>
        <dbReference type="Google" id="ProtNLM"/>
    </source>
</evidence>
<keyword evidence="3" id="KW-0472">Membrane</keyword>
<evidence type="ECO:0000313" key="6">
    <source>
        <dbReference type="Proteomes" id="UP000494106"/>
    </source>
</evidence>
<dbReference type="Gene3D" id="2.60.40.1510">
    <property type="entry name" value="ntegrin, alpha v. Chain A, domain 3"/>
    <property type="match status" value="1"/>
</dbReference>
<feature type="signal peptide" evidence="4">
    <location>
        <begin position="1"/>
        <end position="22"/>
    </location>
</feature>
<evidence type="ECO:0000256" key="4">
    <source>
        <dbReference type="SAM" id="SignalP"/>
    </source>
</evidence>
<dbReference type="Proteomes" id="UP000494106">
    <property type="component" value="Unassembled WGS sequence"/>
</dbReference>
<keyword evidence="3" id="KW-1133">Transmembrane helix</keyword>
<dbReference type="Pfam" id="PF23106">
    <property type="entry name" value="EGF_Teneurin"/>
    <property type="match status" value="1"/>
</dbReference>
<dbReference type="PANTHER" id="PTHR10082:SF60">
    <property type="entry name" value="INTEGRIN BETA-PS"/>
    <property type="match status" value="1"/>
</dbReference>
<keyword evidence="6" id="KW-1185">Reference proteome</keyword>
<dbReference type="OrthoDB" id="410592at2759"/>
<feature type="transmembrane region" description="Helical" evidence="3">
    <location>
        <begin position="377"/>
        <end position="399"/>
    </location>
</feature>
<name>A0A8S1ATQ1_ARCPL</name>
<evidence type="ECO:0000313" key="5">
    <source>
        <dbReference type="EMBL" id="CAB3248241.1"/>
    </source>
</evidence>
<proteinExistence type="predicted"/>
<evidence type="ECO:0000256" key="1">
    <source>
        <dbReference type="ARBA" id="ARBA00023157"/>
    </source>
</evidence>
<dbReference type="GO" id="GO:0008305">
    <property type="term" value="C:integrin complex"/>
    <property type="evidence" value="ECO:0007669"/>
    <property type="project" value="TreeGrafter"/>
</dbReference>
<evidence type="ECO:0000256" key="2">
    <source>
        <dbReference type="ARBA" id="ARBA00023180"/>
    </source>
</evidence>
<keyword evidence="2" id="KW-0325">Glycoprotein</keyword>
<reference evidence="5 6" key="1">
    <citation type="submission" date="2020-04" db="EMBL/GenBank/DDBJ databases">
        <authorList>
            <person name="Wallbank WR R."/>
            <person name="Pardo Diaz C."/>
            <person name="Kozak K."/>
            <person name="Martin S."/>
            <person name="Jiggins C."/>
            <person name="Moest M."/>
            <person name="Warren A I."/>
            <person name="Byers J.R.P. K."/>
            <person name="Montejo-Kovacevich G."/>
            <person name="Yen C E."/>
        </authorList>
    </citation>
    <scope>NUCLEOTIDE SEQUENCE [LARGE SCALE GENOMIC DNA]</scope>
</reference>
<dbReference type="GO" id="GO:0007229">
    <property type="term" value="P:integrin-mediated signaling pathway"/>
    <property type="evidence" value="ECO:0007669"/>
    <property type="project" value="TreeGrafter"/>
</dbReference>
<dbReference type="Gene3D" id="1.20.5.630">
    <property type="entry name" value="Integrin beta subunit, cytoplasmic domain"/>
    <property type="match status" value="1"/>
</dbReference>
<dbReference type="GO" id="GO:0005925">
    <property type="term" value="C:focal adhesion"/>
    <property type="evidence" value="ECO:0007669"/>
    <property type="project" value="TreeGrafter"/>
</dbReference>
<dbReference type="GO" id="GO:0005178">
    <property type="term" value="F:integrin binding"/>
    <property type="evidence" value="ECO:0007669"/>
    <property type="project" value="TreeGrafter"/>
</dbReference>
<dbReference type="AlphaFoldDB" id="A0A8S1ATQ1"/>